<proteinExistence type="predicted"/>
<evidence type="ECO:0000313" key="2">
    <source>
        <dbReference type="EMBL" id="KAJ8397682.1"/>
    </source>
</evidence>
<feature type="region of interest" description="Disordered" evidence="1">
    <location>
        <begin position="1"/>
        <end position="42"/>
    </location>
</feature>
<dbReference type="AlphaFoldDB" id="A0AAD7S801"/>
<gene>
    <name evidence="2" type="ORF">AAFF_G00436810</name>
</gene>
<protein>
    <submittedName>
        <fullName evidence="2">Uncharacterized protein</fullName>
    </submittedName>
</protein>
<name>A0AAD7S801_9TELE</name>
<sequence length="118" mass="12935">MQSGQPRPAFAYRARAAPPRTGQAQVSLRGGGGGGETPQNTAVTLPASEPRVLMHYHLHRTVLHLSMRFQYCTGTGFSNPASASLLIALSLKILRPFKHLRYTRHALENAILTFLKQA</sequence>
<dbReference type="EMBL" id="JAINUG010000096">
    <property type="protein sequence ID" value="KAJ8397682.1"/>
    <property type="molecule type" value="Genomic_DNA"/>
</dbReference>
<reference evidence="2" key="1">
    <citation type="journal article" date="2023" name="Science">
        <title>Genome structures resolve the early diversification of teleost fishes.</title>
        <authorList>
            <person name="Parey E."/>
            <person name="Louis A."/>
            <person name="Montfort J."/>
            <person name="Bouchez O."/>
            <person name="Roques C."/>
            <person name="Iampietro C."/>
            <person name="Lluch J."/>
            <person name="Castinel A."/>
            <person name="Donnadieu C."/>
            <person name="Desvignes T."/>
            <person name="Floi Bucao C."/>
            <person name="Jouanno E."/>
            <person name="Wen M."/>
            <person name="Mejri S."/>
            <person name="Dirks R."/>
            <person name="Jansen H."/>
            <person name="Henkel C."/>
            <person name="Chen W.J."/>
            <person name="Zahm M."/>
            <person name="Cabau C."/>
            <person name="Klopp C."/>
            <person name="Thompson A.W."/>
            <person name="Robinson-Rechavi M."/>
            <person name="Braasch I."/>
            <person name="Lecointre G."/>
            <person name="Bobe J."/>
            <person name="Postlethwait J.H."/>
            <person name="Berthelot C."/>
            <person name="Roest Crollius H."/>
            <person name="Guiguen Y."/>
        </authorList>
    </citation>
    <scope>NUCLEOTIDE SEQUENCE</scope>
    <source>
        <strain evidence="2">NC1722</strain>
    </source>
</reference>
<keyword evidence="3" id="KW-1185">Reference proteome</keyword>
<feature type="compositionally biased region" description="Low complexity" evidence="1">
    <location>
        <begin position="1"/>
        <end position="20"/>
    </location>
</feature>
<evidence type="ECO:0000313" key="3">
    <source>
        <dbReference type="Proteomes" id="UP001221898"/>
    </source>
</evidence>
<evidence type="ECO:0000256" key="1">
    <source>
        <dbReference type="SAM" id="MobiDB-lite"/>
    </source>
</evidence>
<accession>A0AAD7S801</accession>
<comment type="caution">
    <text evidence="2">The sequence shown here is derived from an EMBL/GenBank/DDBJ whole genome shotgun (WGS) entry which is preliminary data.</text>
</comment>
<organism evidence="2 3">
    <name type="scientific">Aldrovandia affinis</name>
    <dbReference type="NCBI Taxonomy" id="143900"/>
    <lineage>
        <taxon>Eukaryota</taxon>
        <taxon>Metazoa</taxon>
        <taxon>Chordata</taxon>
        <taxon>Craniata</taxon>
        <taxon>Vertebrata</taxon>
        <taxon>Euteleostomi</taxon>
        <taxon>Actinopterygii</taxon>
        <taxon>Neopterygii</taxon>
        <taxon>Teleostei</taxon>
        <taxon>Notacanthiformes</taxon>
        <taxon>Halosauridae</taxon>
        <taxon>Aldrovandia</taxon>
    </lineage>
</organism>
<dbReference type="Proteomes" id="UP001221898">
    <property type="component" value="Unassembled WGS sequence"/>
</dbReference>